<reference evidence="1" key="1">
    <citation type="submission" date="2022-04" db="EMBL/GenBank/DDBJ databases">
        <title>Genome of the entomopathogenic fungus Entomophthora muscae.</title>
        <authorList>
            <person name="Elya C."/>
            <person name="Lovett B.R."/>
            <person name="Lee E."/>
            <person name="Macias A.M."/>
            <person name="Hajek A.E."/>
            <person name="De Bivort B.L."/>
            <person name="Kasson M.T."/>
            <person name="De Fine Licht H.H."/>
            <person name="Stajich J.E."/>
        </authorList>
    </citation>
    <scope>NUCLEOTIDE SEQUENCE</scope>
    <source>
        <strain evidence="1">Berkeley</strain>
    </source>
</reference>
<name>A0ACC2S3R1_9FUNG</name>
<comment type="caution">
    <text evidence="1">The sequence shown here is derived from an EMBL/GenBank/DDBJ whole genome shotgun (WGS) entry which is preliminary data.</text>
</comment>
<gene>
    <name evidence="1" type="primary">KIP1_9</name>
    <name evidence="1" type="ORF">DSO57_1026985</name>
</gene>
<protein>
    <submittedName>
        <fullName evidence="1">Kinesin- motor protein</fullName>
    </submittedName>
</protein>
<keyword evidence="2" id="KW-1185">Reference proteome</keyword>
<sequence length="1095" mass="121560">MNGDGKITSSLIGRGKDLKRLPSKTYQDKDLSPSRKDSKLKTKPSHKKISNSKSCNIRVVVRLRGPNAKERAAKSLNVVYIPENSTKEIKIINEAYDRREPPFFRFDQVFGPQATQSEIFDTVVSPILDEVLLGFNCTVFAYGQTGTGKTYTMEGDLSSEDGELNYKSGIIPRTLHELFKRLGDDHNKYTVRLSMLELYNEEVGDLLSLGDSVPKLTLNIDASSKLQIQGMEEILIEDTASGIALLQSGSSKRHTAATNCNQKSSRSHCIFTITVRIKESNFEGQDLLKEGKLYLVDLAGSEDTKMSGAINQQAREAGLINTSLLSLGRVITNLVAREESNAPIHIPYRESKLTRILQDSLGGQTKTCIIATISPAKISLEETVSTLKYATKAMKITNTPVSNQKMTSNMQITDLKSEIATLRSKLQAAYDKNGICLDKASYNDLLFKAQQGEDGSIEMRQEIQALKAASKRDAEIHQATVQSLARTKARLDTVSQKLLAKANECREKTSQLLKTQHLLEEEKTLKEAYCFTETKLDVVASNLVKDMNHRIGDIWRLQENIERKMSVSETNKHTLRILEETVANEVGHLHAKLEVFKLEQQALSKSFKGIMESLRKDLTEANVKNTSESLEKESAILASLAALDEALETHINSSKTCLDNLASECEAGKASFVAHLGDMCSDLKLNLQTLTQESQLFKEELVKQKESLLQVVEGFKTQLQTQLAEQRLKLHSLSSTMLSQDSIQIQVLKEQVQSLQAVITEYRQKEPELIQHIKHSLAENLKVYSNLGERLREASELASQMIDGQTVDRERISRANTEALGQCQSDLADIFQSQTQASTCVLDHLHQSHATVNNYVDQSLVTCQLSCDRIHEMQASNLTSASAKLAQQTDLIAKHQLNSNELHLLKNESVQALGASIATICQDFRSHTCSLSETALSYAKSATTNASRMEEQIQPFVAQCASIASTCQNQTHETISCRLQDDKPSGNTPKPNKHYRFQTEWERTDAEAAKSQFRQVCPEPASPVLDLSLGSISIESIDRSTGPEDTSRSSTNSRASNRSRSGQNGKRERPFGNTGNSSKPKVARGPRSLYSPSNH</sequence>
<dbReference type="EMBL" id="QTSX02005841">
    <property type="protein sequence ID" value="KAJ9056960.1"/>
    <property type="molecule type" value="Genomic_DNA"/>
</dbReference>
<organism evidence="1 2">
    <name type="scientific">Entomophthora muscae</name>
    <dbReference type="NCBI Taxonomy" id="34485"/>
    <lineage>
        <taxon>Eukaryota</taxon>
        <taxon>Fungi</taxon>
        <taxon>Fungi incertae sedis</taxon>
        <taxon>Zoopagomycota</taxon>
        <taxon>Entomophthoromycotina</taxon>
        <taxon>Entomophthoromycetes</taxon>
        <taxon>Entomophthorales</taxon>
        <taxon>Entomophthoraceae</taxon>
        <taxon>Entomophthora</taxon>
    </lineage>
</organism>
<evidence type="ECO:0000313" key="1">
    <source>
        <dbReference type="EMBL" id="KAJ9056960.1"/>
    </source>
</evidence>
<proteinExistence type="predicted"/>
<evidence type="ECO:0000313" key="2">
    <source>
        <dbReference type="Proteomes" id="UP001165960"/>
    </source>
</evidence>
<accession>A0ACC2S3R1</accession>
<dbReference type="Proteomes" id="UP001165960">
    <property type="component" value="Unassembled WGS sequence"/>
</dbReference>